<dbReference type="GO" id="GO:0034626">
    <property type="term" value="P:fatty acid elongation, polyunsaturated fatty acid"/>
    <property type="evidence" value="ECO:0007669"/>
    <property type="project" value="TreeGrafter"/>
</dbReference>
<keyword evidence="7 10" id="KW-0443">Lipid metabolism</keyword>
<protein>
    <recommendedName>
        <fullName evidence="10">Elongation of very long chain fatty acids protein</fullName>
        <ecNumber evidence="10">2.3.1.199</ecNumber>
    </recommendedName>
    <alternativeName>
        <fullName evidence="10">Very-long-chain 3-oxoacyl-CoA synthase</fullName>
    </alternativeName>
</protein>
<keyword evidence="6 10" id="KW-1133">Transmembrane helix</keyword>
<comment type="catalytic activity">
    <reaction evidence="10">
        <text>a very-long-chain acyl-CoA + malonyl-CoA + H(+) = a very-long-chain 3-oxoacyl-CoA + CO2 + CoA</text>
        <dbReference type="Rhea" id="RHEA:32727"/>
        <dbReference type="ChEBI" id="CHEBI:15378"/>
        <dbReference type="ChEBI" id="CHEBI:16526"/>
        <dbReference type="ChEBI" id="CHEBI:57287"/>
        <dbReference type="ChEBI" id="CHEBI:57384"/>
        <dbReference type="ChEBI" id="CHEBI:90725"/>
        <dbReference type="ChEBI" id="CHEBI:90736"/>
        <dbReference type="EC" id="2.3.1.199"/>
    </reaction>
</comment>
<dbReference type="Proteomes" id="UP000708208">
    <property type="component" value="Unassembled WGS sequence"/>
</dbReference>
<sequence>MCDEFDITKVKIKSEYVEAFDFEVFDALRVHGLVVKYRPVMFCVVGLYLLGIHFGQKWMRNRPAFQLNGLLFFWNISLALFSIMATVRGYPETFHLLSQPRGFYKAVCSQDSTNYATVFWGWLYMLSKIVELGDTAFIILRKQKLIVLHWFHHICMVIGCWIAAEYVPAAGRMYFVNCFVHSFMYSYYALKALKFQIPKRVSMALTMLQIVQMILGVLGVFFTAGMLYLGVPCRLNMHLVYMGATMASAFLALFINFFARTYLQSGKRKIH</sequence>
<keyword evidence="3 10" id="KW-0808">Transferase</keyword>
<comment type="subcellular location">
    <subcellularLocation>
        <location evidence="1">Membrane</location>
        <topology evidence="1">Multi-pass membrane protein</topology>
    </subcellularLocation>
</comment>
<comment type="similarity">
    <text evidence="10">Belongs to the ELO family.</text>
</comment>
<keyword evidence="2 10" id="KW-0444">Lipid biosynthesis</keyword>
<keyword evidence="8 10" id="KW-0472">Membrane</keyword>
<evidence type="ECO:0000256" key="7">
    <source>
        <dbReference type="ARBA" id="ARBA00023098"/>
    </source>
</evidence>
<evidence type="ECO:0000256" key="1">
    <source>
        <dbReference type="ARBA" id="ARBA00004141"/>
    </source>
</evidence>
<evidence type="ECO:0000313" key="11">
    <source>
        <dbReference type="EMBL" id="CAG7720949.1"/>
    </source>
</evidence>
<evidence type="ECO:0000256" key="4">
    <source>
        <dbReference type="ARBA" id="ARBA00022692"/>
    </source>
</evidence>
<feature type="transmembrane region" description="Helical" evidence="10">
    <location>
        <begin position="173"/>
        <end position="190"/>
    </location>
</feature>
<evidence type="ECO:0000256" key="9">
    <source>
        <dbReference type="ARBA" id="ARBA00023160"/>
    </source>
</evidence>
<feature type="transmembrane region" description="Helical" evidence="10">
    <location>
        <begin position="67"/>
        <end position="87"/>
    </location>
</feature>
<comment type="caution">
    <text evidence="11">The sequence shown here is derived from an EMBL/GenBank/DDBJ whole genome shotgun (WGS) entry which is preliminary data.</text>
</comment>
<evidence type="ECO:0000256" key="8">
    <source>
        <dbReference type="ARBA" id="ARBA00023136"/>
    </source>
</evidence>
<dbReference type="Pfam" id="PF01151">
    <property type="entry name" value="ELO"/>
    <property type="match status" value="1"/>
</dbReference>
<dbReference type="GO" id="GO:0034625">
    <property type="term" value="P:fatty acid elongation, monounsaturated fatty acid"/>
    <property type="evidence" value="ECO:0007669"/>
    <property type="project" value="TreeGrafter"/>
</dbReference>
<name>A0A8J2P1Y4_9HEXA</name>
<dbReference type="EMBL" id="CAJVCH010075522">
    <property type="protein sequence ID" value="CAG7720949.1"/>
    <property type="molecule type" value="Genomic_DNA"/>
</dbReference>
<dbReference type="InterPro" id="IPR002076">
    <property type="entry name" value="ELO_fam"/>
</dbReference>
<evidence type="ECO:0000256" key="10">
    <source>
        <dbReference type="RuleBase" id="RU361115"/>
    </source>
</evidence>
<accession>A0A8J2P1Y4</accession>
<evidence type="ECO:0000256" key="3">
    <source>
        <dbReference type="ARBA" id="ARBA00022679"/>
    </source>
</evidence>
<feature type="transmembrane region" description="Helical" evidence="10">
    <location>
        <begin position="119"/>
        <end position="140"/>
    </location>
</feature>
<evidence type="ECO:0000256" key="6">
    <source>
        <dbReference type="ARBA" id="ARBA00022989"/>
    </source>
</evidence>
<dbReference type="GO" id="GO:0042761">
    <property type="term" value="P:very long-chain fatty acid biosynthetic process"/>
    <property type="evidence" value="ECO:0007669"/>
    <property type="project" value="TreeGrafter"/>
</dbReference>
<dbReference type="GO" id="GO:0009922">
    <property type="term" value="F:fatty acid elongase activity"/>
    <property type="evidence" value="ECO:0007669"/>
    <property type="project" value="UniProtKB-EC"/>
</dbReference>
<evidence type="ECO:0000256" key="5">
    <source>
        <dbReference type="ARBA" id="ARBA00022832"/>
    </source>
</evidence>
<dbReference type="PANTHER" id="PTHR11157">
    <property type="entry name" value="FATTY ACID ACYL TRANSFERASE-RELATED"/>
    <property type="match status" value="1"/>
</dbReference>
<feature type="transmembrane region" description="Helical" evidence="10">
    <location>
        <begin position="210"/>
        <end position="231"/>
    </location>
</feature>
<reference evidence="11" key="1">
    <citation type="submission" date="2021-06" db="EMBL/GenBank/DDBJ databases">
        <authorList>
            <person name="Hodson N. C."/>
            <person name="Mongue J. A."/>
            <person name="Jaron S. K."/>
        </authorList>
    </citation>
    <scope>NUCLEOTIDE SEQUENCE</scope>
</reference>
<keyword evidence="5 10" id="KW-0276">Fatty acid metabolism</keyword>
<dbReference type="GO" id="GO:0030148">
    <property type="term" value="P:sphingolipid biosynthetic process"/>
    <property type="evidence" value="ECO:0007669"/>
    <property type="project" value="TreeGrafter"/>
</dbReference>
<organism evidence="11 12">
    <name type="scientific">Allacma fusca</name>
    <dbReference type="NCBI Taxonomy" id="39272"/>
    <lineage>
        <taxon>Eukaryota</taxon>
        <taxon>Metazoa</taxon>
        <taxon>Ecdysozoa</taxon>
        <taxon>Arthropoda</taxon>
        <taxon>Hexapoda</taxon>
        <taxon>Collembola</taxon>
        <taxon>Symphypleona</taxon>
        <taxon>Sminthuridae</taxon>
        <taxon>Allacma</taxon>
    </lineage>
</organism>
<feature type="transmembrane region" description="Helical" evidence="10">
    <location>
        <begin position="37"/>
        <end position="55"/>
    </location>
</feature>
<dbReference type="GO" id="GO:0019367">
    <property type="term" value="P:fatty acid elongation, saturated fatty acid"/>
    <property type="evidence" value="ECO:0007669"/>
    <property type="project" value="TreeGrafter"/>
</dbReference>
<evidence type="ECO:0000313" key="12">
    <source>
        <dbReference type="Proteomes" id="UP000708208"/>
    </source>
</evidence>
<dbReference type="PANTHER" id="PTHR11157:SF17">
    <property type="entry name" value="ELONGATION OF VERY LONG CHAIN FATTY ACIDS PROTEIN 6"/>
    <property type="match status" value="1"/>
</dbReference>
<feature type="transmembrane region" description="Helical" evidence="10">
    <location>
        <begin position="237"/>
        <end position="259"/>
    </location>
</feature>
<feature type="transmembrane region" description="Helical" evidence="10">
    <location>
        <begin position="147"/>
        <end position="167"/>
    </location>
</feature>
<keyword evidence="12" id="KW-1185">Reference proteome</keyword>
<dbReference type="GO" id="GO:0005789">
    <property type="term" value="C:endoplasmic reticulum membrane"/>
    <property type="evidence" value="ECO:0007669"/>
    <property type="project" value="TreeGrafter"/>
</dbReference>
<keyword evidence="9 10" id="KW-0275">Fatty acid biosynthesis</keyword>
<keyword evidence="4 10" id="KW-0812">Transmembrane</keyword>
<gene>
    <name evidence="11" type="ORF">AFUS01_LOCUS10201</name>
</gene>
<dbReference type="EC" id="2.3.1.199" evidence="10"/>
<evidence type="ECO:0000256" key="2">
    <source>
        <dbReference type="ARBA" id="ARBA00022516"/>
    </source>
</evidence>
<dbReference type="AlphaFoldDB" id="A0A8J2P1Y4"/>
<proteinExistence type="inferred from homology"/>
<dbReference type="OrthoDB" id="10259681at2759"/>